<evidence type="ECO:0000259" key="1">
    <source>
        <dbReference type="PROSITE" id="PS51184"/>
    </source>
</evidence>
<sequence length="159" mass="18145">LKEKAGNSEVIVERRGDNKGATFGLAAHKDGMKYGKFLEDLMAENDRLYLTTQDLERFEDDLDVYDMPKSVMAEPLKSLQRDFPVKPKILGKLISYQISLWQGMTKEGTSSGLHHDFHDNLYILLRGKKRFRLFPPSAASKMKTIGKVSKIHRNGLIVY</sequence>
<proteinExistence type="predicted"/>
<dbReference type="Gene3D" id="2.60.120.650">
    <property type="entry name" value="Cupin"/>
    <property type="match status" value="1"/>
</dbReference>
<evidence type="ECO:0000313" key="4">
    <source>
        <dbReference type="Proteomes" id="UP000014760"/>
    </source>
</evidence>
<dbReference type="EMBL" id="AMQN01000981">
    <property type="status" value="NOT_ANNOTATED_CDS"/>
    <property type="molecule type" value="Genomic_DNA"/>
</dbReference>
<dbReference type="EnsemblMetazoa" id="CapteT57292">
    <property type="protein sequence ID" value="CapteP57292"/>
    <property type="gene ID" value="CapteG57292"/>
</dbReference>
<dbReference type="HOGENOM" id="CLU_1665067_0_0_1"/>
<keyword evidence="4" id="KW-1185">Reference proteome</keyword>
<reference evidence="2 4" key="2">
    <citation type="journal article" date="2013" name="Nature">
        <title>Insights into bilaterian evolution from three spiralian genomes.</title>
        <authorList>
            <person name="Simakov O."/>
            <person name="Marletaz F."/>
            <person name="Cho S.J."/>
            <person name="Edsinger-Gonzales E."/>
            <person name="Havlak P."/>
            <person name="Hellsten U."/>
            <person name="Kuo D.H."/>
            <person name="Larsson T."/>
            <person name="Lv J."/>
            <person name="Arendt D."/>
            <person name="Savage R."/>
            <person name="Osoegawa K."/>
            <person name="de Jong P."/>
            <person name="Grimwood J."/>
            <person name="Chapman J.A."/>
            <person name="Shapiro H."/>
            <person name="Aerts A."/>
            <person name="Otillar R.P."/>
            <person name="Terry A.Y."/>
            <person name="Boore J.L."/>
            <person name="Grigoriev I.V."/>
            <person name="Lindberg D.R."/>
            <person name="Seaver E.C."/>
            <person name="Weisblat D.A."/>
            <person name="Putnam N.H."/>
            <person name="Rokhsar D.S."/>
        </authorList>
    </citation>
    <scope>NUCLEOTIDE SEQUENCE</scope>
    <source>
        <strain evidence="2 4">I ESC-2004</strain>
    </source>
</reference>
<dbReference type="OMA" id="NEYAGFC"/>
<evidence type="ECO:0000313" key="2">
    <source>
        <dbReference type="EMBL" id="ELU09462.1"/>
    </source>
</evidence>
<feature type="non-terminal residue" evidence="2">
    <location>
        <position position="1"/>
    </location>
</feature>
<dbReference type="InterPro" id="IPR003347">
    <property type="entry name" value="JmjC_dom"/>
</dbReference>
<dbReference type="Proteomes" id="UP000014760">
    <property type="component" value="Unassembled WGS sequence"/>
</dbReference>
<dbReference type="EMBL" id="KB298217">
    <property type="protein sequence ID" value="ELU09462.1"/>
    <property type="molecule type" value="Genomic_DNA"/>
</dbReference>
<dbReference type="STRING" id="283909.R7UZT2"/>
<reference evidence="4" key="1">
    <citation type="submission" date="2012-12" db="EMBL/GenBank/DDBJ databases">
        <authorList>
            <person name="Hellsten U."/>
            <person name="Grimwood J."/>
            <person name="Chapman J.A."/>
            <person name="Shapiro H."/>
            <person name="Aerts A."/>
            <person name="Otillar R.P."/>
            <person name="Terry A.Y."/>
            <person name="Boore J.L."/>
            <person name="Simakov O."/>
            <person name="Marletaz F."/>
            <person name="Cho S.-J."/>
            <person name="Edsinger-Gonzales E."/>
            <person name="Havlak P."/>
            <person name="Kuo D.-H."/>
            <person name="Larsson T."/>
            <person name="Lv J."/>
            <person name="Arendt D."/>
            <person name="Savage R."/>
            <person name="Osoegawa K."/>
            <person name="de Jong P."/>
            <person name="Lindberg D.R."/>
            <person name="Seaver E.C."/>
            <person name="Weisblat D.A."/>
            <person name="Putnam N.H."/>
            <person name="Grigoriev I.V."/>
            <person name="Rokhsar D.S."/>
        </authorList>
    </citation>
    <scope>NUCLEOTIDE SEQUENCE</scope>
    <source>
        <strain evidence="4">I ESC-2004</strain>
    </source>
</reference>
<dbReference type="SUPFAM" id="SSF51197">
    <property type="entry name" value="Clavaminate synthase-like"/>
    <property type="match status" value="1"/>
</dbReference>
<evidence type="ECO:0000313" key="3">
    <source>
        <dbReference type="EnsemblMetazoa" id="CapteP57292"/>
    </source>
</evidence>
<dbReference type="OrthoDB" id="415358at2759"/>
<gene>
    <name evidence="2" type="ORF">CAPTEDRAFT_57292</name>
</gene>
<dbReference type="InterPro" id="IPR041667">
    <property type="entry name" value="Cupin_8"/>
</dbReference>
<organism evidence="2">
    <name type="scientific">Capitella teleta</name>
    <name type="common">Polychaete worm</name>
    <dbReference type="NCBI Taxonomy" id="283909"/>
    <lineage>
        <taxon>Eukaryota</taxon>
        <taxon>Metazoa</taxon>
        <taxon>Spiralia</taxon>
        <taxon>Lophotrochozoa</taxon>
        <taxon>Annelida</taxon>
        <taxon>Polychaeta</taxon>
        <taxon>Sedentaria</taxon>
        <taxon>Scolecida</taxon>
        <taxon>Capitellidae</taxon>
        <taxon>Capitella</taxon>
    </lineage>
</organism>
<accession>R7UZT2</accession>
<reference evidence="3" key="3">
    <citation type="submission" date="2015-06" db="UniProtKB">
        <authorList>
            <consortium name="EnsemblMetazoa"/>
        </authorList>
    </citation>
    <scope>IDENTIFICATION</scope>
</reference>
<dbReference type="PANTHER" id="PTHR12461:SF100">
    <property type="entry name" value="JMJC DOMAIN-CONTAINING PROTEIN 4"/>
    <property type="match status" value="1"/>
</dbReference>
<feature type="domain" description="JmjC" evidence="1">
    <location>
        <begin position="75"/>
        <end position="159"/>
    </location>
</feature>
<protein>
    <recommendedName>
        <fullName evidence="1">JmjC domain-containing protein</fullName>
    </recommendedName>
</protein>
<feature type="non-terminal residue" evidence="2">
    <location>
        <position position="159"/>
    </location>
</feature>
<dbReference type="PANTHER" id="PTHR12461">
    <property type="entry name" value="HYPOXIA-INDUCIBLE FACTOR 1 ALPHA INHIBITOR-RELATED"/>
    <property type="match status" value="1"/>
</dbReference>
<name>R7UZT2_CAPTE</name>
<dbReference type="PROSITE" id="PS51184">
    <property type="entry name" value="JMJC"/>
    <property type="match status" value="1"/>
</dbReference>
<dbReference type="Pfam" id="PF13621">
    <property type="entry name" value="Cupin_8"/>
    <property type="match status" value="1"/>
</dbReference>
<dbReference type="AlphaFoldDB" id="R7UZT2"/>